<evidence type="ECO:0000313" key="1">
    <source>
        <dbReference type="EMBL" id="KAF2658713.1"/>
    </source>
</evidence>
<sequence>MAAEPFQRCHPNLSPIYKRWYNHPGHHSRNRGAHLPQYFNESQFFCQFAGSHQPIYSQTFQNHPGASFHGQNAAYVPQAYGPNQHPGYSDSFHVPNAAYVPHANGQSQYRKLSWVKSPYTGVTVATYPYREDDYRDSWEADFLLVRLTNYTIEEYDEKGVLKDEQVGINIPEDEEYGVVKKNSRSLKWLKKHKVEVYDEEEQDTTKKFDNANKIWSVLFQGDGKAKPWPKFQHFCAEPFNCSRNVLIFGSLGTD</sequence>
<evidence type="ECO:0000313" key="2">
    <source>
        <dbReference type="Proteomes" id="UP000799324"/>
    </source>
</evidence>
<reference evidence="1" key="1">
    <citation type="journal article" date="2020" name="Stud. Mycol.">
        <title>101 Dothideomycetes genomes: a test case for predicting lifestyles and emergence of pathogens.</title>
        <authorList>
            <person name="Haridas S."/>
            <person name="Albert R."/>
            <person name="Binder M."/>
            <person name="Bloem J."/>
            <person name="Labutti K."/>
            <person name="Salamov A."/>
            <person name="Andreopoulos B."/>
            <person name="Baker S."/>
            <person name="Barry K."/>
            <person name="Bills G."/>
            <person name="Bluhm B."/>
            <person name="Cannon C."/>
            <person name="Castanera R."/>
            <person name="Culley D."/>
            <person name="Daum C."/>
            <person name="Ezra D."/>
            <person name="Gonzalez J."/>
            <person name="Henrissat B."/>
            <person name="Kuo A."/>
            <person name="Liang C."/>
            <person name="Lipzen A."/>
            <person name="Lutzoni F."/>
            <person name="Magnuson J."/>
            <person name="Mondo S."/>
            <person name="Nolan M."/>
            <person name="Ohm R."/>
            <person name="Pangilinan J."/>
            <person name="Park H.-J."/>
            <person name="Ramirez L."/>
            <person name="Alfaro M."/>
            <person name="Sun H."/>
            <person name="Tritt A."/>
            <person name="Yoshinaga Y."/>
            <person name="Zwiers L.-H."/>
            <person name="Turgeon B."/>
            <person name="Goodwin S."/>
            <person name="Spatafora J."/>
            <person name="Crous P."/>
            <person name="Grigoriev I."/>
        </authorList>
    </citation>
    <scope>NUCLEOTIDE SEQUENCE</scope>
    <source>
        <strain evidence="1">CBS 122681</strain>
    </source>
</reference>
<organism evidence="1 2">
    <name type="scientific">Lophiostoma macrostomum CBS 122681</name>
    <dbReference type="NCBI Taxonomy" id="1314788"/>
    <lineage>
        <taxon>Eukaryota</taxon>
        <taxon>Fungi</taxon>
        <taxon>Dikarya</taxon>
        <taxon>Ascomycota</taxon>
        <taxon>Pezizomycotina</taxon>
        <taxon>Dothideomycetes</taxon>
        <taxon>Pleosporomycetidae</taxon>
        <taxon>Pleosporales</taxon>
        <taxon>Lophiostomataceae</taxon>
        <taxon>Lophiostoma</taxon>
    </lineage>
</organism>
<gene>
    <name evidence="1" type="ORF">K491DRAFT_737120</name>
</gene>
<dbReference type="Proteomes" id="UP000799324">
    <property type="component" value="Unassembled WGS sequence"/>
</dbReference>
<proteinExistence type="predicted"/>
<accession>A0A6A6TIE7</accession>
<protein>
    <submittedName>
        <fullName evidence="1">Uncharacterized protein</fullName>
    </submittedName>
</protein>
<keyword evidence="2" id="KW-1185">Reference proteome</keyword>
<dbReference type="EMBL" id="MU004312">
    <property type="protein sequence ID" value="KAF2658713.1"/>
    <property type="molecule type" value="Genomic_DNA"/>
</dbReference>
<dbReference type="AlphaFoldDB" id="A0A6A6TIE7"/>
<name>A0A6A6TIE7_9PLEO</name>